<dbReference type="InterPro" id="IPR021439">
    <property type="entry name" value="DUF3088"/>
</dbReference>
<reference evidence="2" key="1">
    <citation type="submission" date="2024-03" db="EMBL/GenBank/DDBJ databases">
        <title>Chitinophaga horti sp. nov., isolated from garden soil.</title>
        <authorList>
            <person name="Lee D.S."/>
            <person name="Han D.M."/>
            <person name="Baek J.H."/>
            <person name="Choi D.G."/>
            <person name="Jeon J.H."/>
            <person name="Jeon C.O."/>
        </authorList>
    </citation>
    <scope>NUCLEOTIDE SEQUENCE [LARGE SCALE GENOMIC DNA]</scope>
    <source>
        <strain evidence="2">GPA1</strain>
    </source>
</reference>
<dbReference type="Proteomes" id="UP001485459">
    <property type="component" value="Chromosome"/>
</dbReference>
<name>A0ABZ2YNU5_9BACT</name>
<evidence type="ECO:0000313" key="2">
    <source>
        <dbReference type="Proteomes" id="UP001485459"/>
    </source>
</evidence>
<proteinExistence type="predicted"/>
<dbReference type="EMBL" id="CP149822">
    <property type="protein sequence ID" value="WZN40865.1"/>
    <property type="molecule type" value="Genomic_DNA"/>
</dbReference>
<evidence type="ECO:0000313" key="1">
    <source>
        <dbReference type="EMBL" id="WZN40865.1"/>
    </source>
</evidence>
<sequence>MIQLFLLKPDFPDEKLSLPGQTYYCPACAWIEGILHYYPFLRDRMEVIHVDFPRPRGRWRRYWGRCTRTARRWCSVRKTIPGR</sequence>
<dbReference type="RefSeq" id="WP_341835730.1">
    <property type="nucleotide sequence ID" value="NZ_CP149822.1"/>
</dbReference>
<organism evidence="1 2">
    <name type="scientific">Chitinophaga pollutisoli</name>
    <dbReference type="NCBI Taxonomy" id="3133966"/>
    <lineage>
        <taxon>Bacteria</taxon>
        <taxon>Pseudomonadati</taxon>
        <taxon>Bacteroidota</taxon>
        <taxon>Chitinophagia</taxon>
        <taxon>Chitinophagales</taxon>
        <taxon>Chitinophagaceae</taxon>
        <taxon>Chitinophaga</taxon>
    </lineage>
</organism>
<gene>
    <name evidence="1" type="ORF">WJU16_23155</name>
</gene>
<protein>
    <submittedName>
        <fullName evidence="1">DUF3088 family protein</fullName>
    </submittedName>
</protein>
<accession>A0ABZ2YNU5</accession>
<dbReference type="Pfam" id="PF11287">
    <property type="entry name" value="DUF3088"/>
    <property type="match status" value="1"/>
</dbReference>
<keyword evidence="2" id="KW-1185">Reference proteome</keyword>